<dbReference type="PROSITE" id="PS00873">
    <property type="entry name" value="NA_ALANINE_SYMP"/>
    <property type="match status" value="1"/>
</dbReference>
<dbReference type="AlphaFoldDB" id="A0A173UQX2"/>
<proteinExistence type="inferred from homology"/>
<evidence type="ECO:0000256" key="5">
    <source>
        <dbReference type="ARBA" id="ARBA00022692"/>
    </source>
</evidence>
<evidence type="ECO:0000256" key="7">
    <source>
        <dbReference type="ARBA" id="ARBA00022989"/>
    </source>
</evidence>
<evidence type="ECO:0000256" key="3">
    <source>
        <dbReference type="ARBA" id="ARBA00022448"/>
    </source>
</evidence>
<keyword evidence="6 9" id="KW-0769">Symport</keyword>
<evidence type="ECO:0000256" key="6">
    <source>
        <dbReference type="ARBA" id="ARBA00022847"/>
    </source>
</evidence>
<feature type="transmembrane region" description="Helical" evidence="9">
    <location>
        <begin position="145"/>
        <end position="167"/>
    </location>
</feature>
<keyword evidence="8 9" id="KW-0472">Membrane</keyword>
<evidence type="ECO:0000313" key="10">
    <source>
        <dbReference type="EMBL" id="CUN17443.1"/>
    </source>
</evidence>
<feature type="transmembrane region" description="Helical" evidence="9">
    <location>
        <begin position="179"/>
        <end position="199"/>
    </location>
</feature>
<dbReference type="GO" id="GO:0005886">
    <property type="term" value="C:plasma membrane"/>
    <property type="evidence" value="ECO:0007669"/>
    <property type="project" value="UniProtKB-SubCell"/>
</dbReference>
<dbReference type="GO" id="GO:0005283">
    <property type="term" value="F:amino acid:sodium symporter activity"/>
    <property type="evidence" value="ECO:0007669"/>
    <property type="project" value="InterPro"/>
</dbReference>
<dbReference type="OrthoDB" id="9804874at2"/>
<dbReference type="FunFam" id="1.20.1740.10:FF:000004">
    <property type="entry name" value="Sodium:alanine symporter family protein"/>
    <property type="match status" value="1"/>
</dbReference>
<keyword evidence="4 9" id="KW-1003">Cell membrane</keyword>
<dbReference type="PANTHER" id="PTHR30330">
    <property type="entry name" value="AGSS FAMILY TRANSPORTER, SODIUM-ALANINE"/>
    <property type="match status" value="1"/>
</dbReference>
<accession>A0A173UQX2</accession>
<reference evidence="10 11" key="1">
    <citation type="submission" date="2015-09" db="EMBL/GenBank/DDBJ databases">
        <authorList>
            <consortium name="Pathogen Informatics"/>
        </authorList>
    </citation>
    <scope>NUCLEOTIDE SEQUENCE [LARGE SCALE GENOMIC DNA]</scope>
    <source>
        <strain evidence="10 11">2789STDY5834961</strain>
    </source>
</reference>
<dbReference type="Proteomes" id="UP000095597">
    <property type="component" value="Unassembled WGS sequence"/>
</dbReference>
<sequence length="463" mass="49523">METFMKLLETIQTFVWGPPTLVLLMGTGLYFTYKLRGIQICKFPRALKSIFEKEEGAGDVSPFATLCTTLAADIGTGSIVGVATALRIGGPGAMFWMWVSALLGMTTKYAEALLAVKFRVKDEKGEIAGGPMYYIENGMGDKFKWLAKIFAFFGVVTALLGCGTFPQVNAITESVHDSFHIPVIVIGIIVTVLTAVVTLGGIQAISKVAQFVVPFMAISFIGGSMVILIVNHSAIPGAFAEIFSCAFSKESALGGAAGTAVVSFMTAMRTGVARGVYTNEAGLGSSPIVAAAAKTDSCVKQGLISMTSVFFTTILTCSMTGLVVISSGLLDKTDLSGSVLVTKAYNAGLPFNIGMYLVAVGIIFFSFTTILGWNYYGERCVLYLTGKTGSIKIFKIVYILAIAAAPFLTLEPIWLMADITNALMIIPNLIALLGLRKVVISETKKFFDREERTKVNVRKSVVE</sequence>
<evidence type="ECO:0000256" key="9">
    <source>
        <dbReference type="RuleBase" id="RU363064"/>
    </source>
</evidence>
<dbReference type="PANTHER" id="PTHR30330:SF3">
    <property type="entry name" value="TRANSCRIPTIONAL REGULATOR, LRP FAMILY"/>
    <property type="match status" value="1"/>
</dbReference>
<feature type="transmembrane region" description="Helical" evidence="9">
    <location>
        <begin position="211"/>
        <end position="231"/>
    </location>
</feature>
<dbReference type="Gene3D" id="1.20.1740.10">
    <property type="entry name" value="Amino acid/polyamine transporter I"/>
    <property type="match status" value="1"/>
</dbReference>
<protein>
    <submittedName>
        <fullName evidence="10">Na+/alanine symporter</fullName>
    </submittedName>
</protein>
<evidence type="ECO:0000313" key="11">
    <source>
        <dbReference type="Proteomes" id="UP000095597"/>
    </source>
</evidence>
<comment type="similarity">
    <text evidence="2 9">Belongs to the alanine or glycine:cation symporter (AGCS) (TC 2.A.25) family.</text>
</comment>
<feature type="transmembrane region" description="Helical" evidence="9">
    <location>
        <begin position="353"/>
        <end position="376"/>
    </location>
</feature>
<evidence type="ECO:0000256" key="8">
    <source>
        <dbReference type="ARBA" id="ARBA00023136"/>
    </source>
</evidence>
<evidence type="ECO:0000256" key="2">
    <source>
        <dbReference type="ARBA" id="ARBA00009261"/>
    </source>
</evidence>
<dbReference type="NCBIfam" id="TIGR00835">
    <property type="entry name" value="agcS"/>
    <property type="match status" value="1"/>
</dbReference>
<dbReference type="EMBL" id="CYXO01000015">
    <property type="protein sequence ID" value="CUN17443.1"/>
    <property type="molecule type" value="Genomic_DNA"/>
</dbReference>
<feature type="transmembrane region" description="Helical" evidence="9">
    <location>
        <begin position="14"/>
        <end position="33"/>
    </location>
</feature>
<name>A0A173UQX2_9FIRM</name>
<evidence type="ECO:0000256" key="1">
    <source>
        <dbReference type="ARBA" id="ARBA00004651"/>
    </source>
</evidence>
<evidence type="ECO:0000256" key="4">
    <source>
        <dbReference type="ARBA" id="ARBA00022475"/>
    </source>
</evidence>
<gene>
    <name evidence="10" type="ORF">ERS852573_02274</name>
</gene>
<keyword evidence="7 9" id="KW-1133">Transmembrane helix</keyword>
<dbReference type="Pfam" id="PF01235">
    <property type="entry name" value="Na_Ala_symp"/>
    <property type="match status" value="1"/>
</dbReference>
<dbReference type="PRINTS" id="PR00175">
    <property type="entry name" value="NAALASMPORT"/>
</dbReference>
<organism evidence="10 11">
    <name type="scientific">Dorea longicatena</name>
    <dbReference type="NCBI Taxonomy" id="88431"/>
    <lineage>
        <taxon>Bacteria</taxon>
        <taxon>Bacillati</taxon>
        <taxon>Bacillota</taxon>
        <taxon>Clostridia</taxon>
        <taxon>Lachnospirales</taxon>
        <taxon>Lachnospiraceae</taxon>
        <taxon>Dorea</taxon>
    </lineage>
</organism>
<dbReference type="InterPro" id="IPR001463">
    <property type="entry name" value="Na/Ala_symport"/>
</dbReference>
<feature type="transmembrane region" description="Helical" evidence="9">
    <location>
        <begin position="309"/>
        <end position="330"/>
    </location>
</feature>
<keyword evidence="5 9" id="KW-0812">Transmembrane</keyword>
<comment type="subcellular location">
    <subcellularLocation>
        <location evidence="1 9">Cell membrane</location>
        <topology evidence="1 9">Multi-pass membrane protein</topology>
    </subcellularLocation>
</comment>
<feature type="transmembrane region" description="Helical" evidence="9">
    <location>
        <begin position="251"/>
        <end position="268"/>
    </location>
</feature>
<keyword evidence="3 9" id="KW-0813">Transport</keyword>
<feature type="transmembrane region" description="Helical" evidence="9">
    <location>
        <begin position="422"/>
        <end position="439"/>
    </location>
</feature>
<feature type="transmembrane region" description="Helical" evidence="9">
    <location>
        <begin position="396"/>
        <end position="416"/>
    </location>
</feature>
<dbReference type="RefSeq" id="WP_055214792.1">
    <property type="nucleotide sequence ID" value="NZ_CYXO01000015.1"/>
</dbReference>